<dbReference type="GeneID" id="25566330"/>
<reference evidence="2 3" key="1">
    <citation type="submission" date="2010-05" db="EMBL/GenBank/DDBJ databases">
        <title>The Genome Sequence of Thecamonas trahens ATCC 50062.</title>
        <authorList>
            <consortium name="The Broad Institute Genome Sequencing Platform"/>
            <person name="Russ C."/>
            <person name="Cuomo C."/>
            <person name="Shea T."/>
            <person name="Young S.K."/>
            <person name="Zeng Q."/>
            <person name="Koehrsen M."/>
            <person name="Haas B."/>
            <person name="Borodovsky M."/>
            <person name="Guigo R."/>
            <person name="Alvarado L."/>
            <person name="Berlin A."/>
            <person name="Bochicchio J."/>
            <person name="Borenstein D."/>
            <person name="Chapman S."/>
            <person name="Chen Z."/>
            <person name="Freedman E."/>
            <person name="Gellesch M."/>
            <person name="Goldberg J."/>
            <person name="Griggs A."/>
            <person name="Gujja S."/>
            <person name="Heilman E."/>
            <person name="Heiman D."/>
            <person name="Hepburn T."/>
            <person name="Howarth C."/>
            <person name="Jen D."/>
            <person name="Larson L."/>
            <person name="Mehta T."/>
            <person name="Park D."/>
            <person name="Pearson M."/>
            <person name="Roberts A."/>
            <person name="Saif S."/>
            <person name="Shenoy N."/>
            <person name="Sisk P."/>
            <person name="Stolte C."/>
            <person name="Sykes S."/>
            <person name="Thomson T."/>
            <person name="Walk T."/>
            <person name="White J."/>
            <person name="Yandava C."/>
            <person name="Burger G."/>
            <person name="Gray M.W."/>
            <person name="Holland P.W.H."/>
            <person name="King N."/>
            <person name="Lang F.B.F."/>
            <person name="Roger A.J."/>
            <person name="Ruiz-Trillo I."/>
            <person name="Lander E."/>
            <person name="Nusbaum C."/>
        </authorList>
    </citation>
    <scope>NUCLEOTIDE SEQUENCE [LARGE SCALE GENOMIC DNA]</scope>
    <source>
        <strain evidence="2 3">ATCC 50062</strain>
    </source>
</reference>
<evidence type="ECO:0000259" key="1">
    <source>
        <dbReference type="PROSITE" id="PS50003"/>
    </source>
</evidence>
<dbReference type="Pfam" id="PF00169">
    <property type="entry name" value="PH"/>
    <property type="match status" value="1"/>
</dbReference>
<feature type="domain" description="PH" evidence="1">
    <location>
        <begin position="40"/>
        <end position="143"/>
    </location>
</feature>
<evidence type="ECO:0000313" key="2">
    <source>
        <dbReference type="EMBL" id="KNC51512.1"/>
    </source>
</evidence>
<dbReference type="InterPro" id="IPR011989">
    <property type="entry name" value="ARM-like"/>
</dbReference>
<dbReference type="InterPro" id="IPR016024">
    <property type="entry name" value="ARM-type_fold"/>
</dbReference>
<dbReference type="PROSITE" id="PS50003">
    <property type="entry name" value="PH_DOMAIN"/>
    <property type="match status" value="2"/>
</dbReference>
<protein>
    <recommendedName>
        <fullName evidence="1">PH domain-containing protein</fullName>
    </recommendedName>
</protein>
<dbReference type="RefSeq" id="XP_013755915.1">
    <property type="nucleotide sequence ID" value="XM_013900461.1"/>
</dbReference>
<accession>A0A0L0DGQ8</accession>
<dbReference type="Proteomes" id="UP000054408">
    <property type="component" value="Unassembled WGS sequence"/>
</dbReference>
<dbReference type="InterPro" id="IPR001849">
    <property type="entry name" value="PH_domain"/>
</dbReference>
<keyword evidence="3" id="KW-1185">Reference proteome</keyword>
<feature type="domain" description="PH" evidence="1">
    <location>
        <begin position="147"/>
        <end position="263"/>
    </location>
</feature>
<proteinExistence type="predicted"/>
<dbReference type="SUPFAM" id="SSF50729">
    <property type="entry name" value="PH domain-like"/>
    <property type="match status" value="2"/>
</dbReference>
<dbReference type="SUPFAM" id="SSF48371">
    <property type="entry name" value="ARM repeat"/>
    <property type="match status" value="1"/>
</dbReference>
<evidence type="ECO:0000313" key="3">
    <source>
        <dbReference type="Proteomes" id="UP000054408"/>
    </source>
</evidence>
<dbReference type="InterPro" id="IPR011993">
    <property type="entry name" value="PH-like_dom_sf"/>
</dbReference>
<sequence>MASMSGFRALSMLDNEVSSPVIQRRRNSLASEQPNIVFPPYSKQGYAWVETKPTEWSRRYFVVKAATLYGFEHKVKSTLTVTASTQASVCNDEGPVFRDPETSARVPHPYIFTVTIDGKTLVCACQNPKTRSAWIKVLCETSAAQPSKGCVGYLLVKSGKSKWNRQFISLSGDCLTLAAPKVKNALKLNSFGDDGFTASARIAAQLGVSASRSTVAATLTDAKGNVSFGHRLVVVDGKKRLALAFKSETTANSWAATLNAAISKRAYIRELARTRTLAESATRQLEPLVVSERELHFLSRQLESGSYGAVRGALWAYAMLSAHGSNRIKFAAPDMYFLRSLCTALASPMVAEDDFLRADAVRILNNLAATPRVHADILQWGAVDALIACLDANAVSSDLSSTVLALRAIKMLALHRSLADADIARLADCTVAGKRKATSGSAIRAHWKEVSKILAAQRVADIPSPSHSAPIAAAENVENAENTENAEGTLSAAPAPAPVAVPIAKLISFSPIRAPLAAQSTNSAASSPGGSNPLDDSFERFMCSRATAASTAAVSAAATPTKPSAATNPFSSAQPTIGIVPLL</sequence>
<organism evidence="2 3">
    <name type="scientific">Thecamonas trahens ATCC 50062</name>
    <dbReference type="NCBI Taxonomy" id="461836"/>
    <lineage>
        <taxon>Eukaryota</taxon>
        <taxon>Apusozoa</taxon>
        <taxon>Apusomonadida</taxon>
        <taxon>Apusomonadidae</taxon>
        <taxon>Thecamonas</taxon>
    </lineage>
</organism>
<dbReference type="Gene3D" id="1.25.10.10">
    <property type="entry name" value="Leucine-rich Repeat Variant"/>
    <property type="match status" value="1"/>
</dbReference>
<dbReference type="Gene3D" id="2.30.29.30">
    <property type="entry name" value="Pleckstrin-homology domain (PH domain)/Phosphotyrosine-binding domain (PTB)"/>
    <property type="match status" value="1"/>
</dbReference>
<dbReference type="AlphaFoldDB" id="A0A0L0DGQ8"/>
<name>A0A0L0DGQ8_THETB</name>
<dbReference type="CDD" id="cd00821">
    <property type="entry name" value="PH"/>
    <property type="match status" value="1"/>
</dbReference>
<dbReference type="EMBL" id="GL349468">
    <property type="protein sequence ID" value="KNC51512.1"/>
    <property type="molecule type" value="Genomic_DNA"/>
</dbReference>
<dbReference type="SMART" id="SM00233">
    <property type="entry name" value="PH"/>
    <property type="match status" value="2"/>
</dbReference>
<gene>
    <name evidence="2" type="ORF">AMSG_07405</name>
</gene>